<dbReference type="SMART" id="SM00184">
    <property type="entry name" value="RING"/>
    <property type="match status" value="1"/>
</dbReference>
<evidence type="ECO:0000256" key="12">
    <source>
        <dbReference type="SAM" id="MobiDB-lite"/>
    </source>
</evidence>
<evidence type="ECO:0000256" key="2">
    <source>
        <dbReference type="ARBA" id="ARBA00004308"/>
    </source>
</evidence>
<dbReference type="PROSITE" id="PS00518">
    <property type="entry name" value="ZF_RING_1"/>
    <property type="match status" value="1"/>
</dbReference>
<feature type="domain" description="RING-type" evidence="13">
    <location>
        <begin position="41"/>
        <end position="79"/>
    </location>
</feature>
<dbReference type="EMBL" id="GG687066">
    <property type="protein sequence ID" value="EEQ97566.1"/>
    <property type="molecule type" value="Genomic_DNA"/>
</dbReference>
<dbReference type="UniPathway" id="UPA00143"/>
<evidence type="ECO:0000313" key="15">
    <source>
        <dbReference type="Proteomes" id="UP000007800"/>
    </source>
</evidence>
<evidence type="ECO:0000256" key="9">
    <source>
        <dbReference type="ARBA" id="ARBA00022833"/>
    </source>
</evidence>
<dbReference type="GO" id="GO:0016567">
    <property type="term" value="P:protein ubiquitination"/>
    <property type="evidence" value="ECO:0007669"/>
    <property type="project" value="UniProtKB-UniPathway"/>
</dbReference>
<dbReference type="InterPro" id="IPR013083">
    <property type="entry name" value="Znf_RING/FYVE/PHD"/>
</dbReference>
<evidence type="ECO:0000256" key="10">
    <source>
        <dbReference type="ARBA" id="ARBA00023136"/>
    </source>
</evidence>
<keyword evidence="8" id="KW-0833">Ubl conjugation pathway</keyword>
<dbReference type="AlphaFoldDB" id="C5M0C5"/>
<evidence type="ECO:0000256" key="4">
    <source>
        <dbReference type="ARBA" id="ARBA00012483"/>
    </source>
</evidence>
<dbReference type="CDD" id="cd16534">
    <property type="entry name" value="RING-HC_RNF5-like"/>
    <property type="match status" value="1"/>
</dbReference>
<dbReference type="EC" id="2.3.2.27" evidence="4"/>
<feature type="region of interest" description="Disordered" evidence="12">
    <location>
        <begin position="1"/>
        <end position="36"/>
    </location>
</feature>
<dbReference type="Gene3D" id="3.30.40.10">
    <property type="entry name" value="Zinc/RING finger domain, C3HC4 (zinc finger)"/>
    <property type="match status" value="1"/>
</dbReference>
<evidence type="ECO:0000256" key="6">
    <source>
        <dbReference type="ARBA" id="ARBA00022723"/>
    </source>
</evidence>
<evidence type="ECO:0000313" key="14">
    <source>
        <dbReference type="EMBL" id="EEQ97566.1"/>
    </source>
</evidence>
<evidence type="ECO:0000256" key="5">
    <source>
        <dbReference type="ARBA" id="ARBA00022679"/>
    </source>
</evidence>
<dbReference type="OrthoDB" id="10254945at2759"/>
<protein>
    <recommendedName>
        <fullName evidence="4">RING-type E3 ubiquitin transferase</fullName>
        <ecNumber evidence="4">2.3.2.27</ecNumber>
    </recommendedName>
</protein>
<comment type="subcellular location">
    <subcellularLocation>
        <location evidence="2">Endomembrane system</location>
    </subcellularLocation>
</comment>
<dbReference type="SUPFAM" id="SSF57850">
    <property type="entry name" value="RING/U-box"/>
    <property type="match status" value="1"/>
</dbReference>
<sequence>ENLRYNFRSVYMSSSSSSSSNTPGSDDDTKSGRSKSSNFECNICFDQASEPVVTRCGHLFCWSCLDQWLDRSGECPVCKAGVTR</sequence>
<reference evidence="14 15" key="1">
    <citation type="submission" date="2008-07" db="EMBL/GenBank/DDBJ databases">
        <authorList>
            <person name="El-Sayed N."/>
            <person name="Caler E."/>
            <person name="Inman J."/>
            <person name="Amedeo P."/>
            <person name="Hass B."/>
            <person name="Wortman J."/>
        </authorList>
    </citation>
    <scope>NUCLEOTIDE SEQUENCE [LARGE SCALE GENOMIC DNA]</scope>
    <source>
        <strain evidence="15">ATCC 50983 / TXsc</strain>
    </source>
</reference>
<dbReference type="InterPro" id="IPR017907">
    <property type="entry name" value="Znf_RING_CS"/>
</dbReference>
<keyword evidence="5" id="KW-0808">Transferase</keyword>
<dbReference type="GO" id="GO:0006511">
    <property type="term" value="P:ubiquitin-dependent protein catabolic process"/>
    <property type="evidence" value="ECO:0007669"/>
    <property type="project" value="InterPro"/>
</dbReference>
<feature type="non-terminal residue" evidence="14">
    <location>
        <position position="84"/>
    </location>
</feature>
<comment type="catalytic activity">
    <reaction evidence="1">
        <text>S-ubiquitinyl-[E2 ubiquitin-conjugating enzyme]-L-cysteine + [acceptor protein]-L-lysine = [E2 ubiquitin-conjugating enzyme]-L-cysteine + N(6)-ubiquitinyl-[acceptor protein]-L-lysine.</text>
        <dbReference type="EC" id="2.3.2.27"/>
    </reaction>
</comment>
<dbReference type="RefSeq" id="XP_002764849.1">
    <property type="nucleotide sequence ID" value="XM_002764803.1"/>
</dbReference>
<dbReference type="Proteomes" id="UP000007800">
    <property type="component" value="Unassembled WGS sequence"/>
</dbReference>
<dbReference type="PROSITE" id="PS50089">
    <property type="entry name" value="ZF_RING_2"/>
    <property type="match status" value="1"/>
</dbReference>
<keyword evidence="6" id="KW-0479">Metal-binding</keyword>
<organism evidence="15">
    <name type="scientific">Perkinsus marinus (strain ATCC 50983 / TXsc)</name>
    <dbReference type="NCBI Taxonomy" id="423536"/>
    <lineage>
        <taxon>Eukaryota</taxon>
        <taxon>Sar</taxon>
        <taxon>Alveolata</taxon>
        <taxon>Perkinsozoa</taxon>
        <taxon>Perkinsea</taxon>
        <taxon>Perkinsida</taxon>
        <taxon>Perkinsidae</taxon>
        <taxon>Perkinsus</taxon>
    </lineage>
</organism>
<dbReference type="GO" id="GO:0005783">
    <property type="term" value="C:endoplasmic reticulum"/>
    <property type="evidence" value="ECO:0007669"/>
    <property type="project" value="InterPro"/>
</dbReference>
<evidence type="ECO:0000256" key="1">
    <source>
        <dbReference type="ARBA" id="ARBA00000900"/>
    </source>
</evidence>
<evidence type="ECO:0000256" key="3">
    <source>
        <dbReference type="ARBA" id="ARBA00004906"/>
    </source>
</evidence>
<keyword evidence="9" id="KW-0862">Zinc</keyword>
<dbReference type="Pfam" id="PF13923">
    <property type="entry name" value="zf-C3HC4_2"/>
    <property type="match status" value="1"/>
</dbReference>
<keyword evidence="7 11" id="KW-0863">Zinc-finger</keyword>
<evidence type="ECO:0000259" key="13">
    <source>
        <dbReference type="PROSITE" id="PS50089"/>
    </source>
</evidence>
<name>C5M0C5_PERM5</name>
<keyword evidence="15" id="KW-1185">Reference proteome</keyword>
<dbReference type="InterPro" id="IPR045103">
    <property type="entry name" value="RNF5/RNF185-like"/>
</dbReference>
<dbReference type="InParanoid" id="C5M0C5"/>
<evidence type="ECO:0000256" key="8">
    <source>
        <dbReference type="ARBA" id="ARBA00022786"/>
    </source>
</evidence>
<evidence type="ECO:0000256" key="11">
    <source>
        <dbReference type="PROSITE-ProRule" id="PRU00175"/>
    </source>
</evidence>
<dbReference type="GO" id="GO:0061630">
    <property type="term" value="F:ubiquitin protein ligase activity"/>
    <property type="evidence" value="ECO:0007669"/>
    <property type="project" value="UniProtKB-EC"/>
</dbReference>
<dbReference type="GO" id="GO:0008270">
    <property type="term" value="F:zinc ion binding"/>
    <property type="evidence" value="ECO:0007669"/>
    <property type="project" value="UniProtKB-KW"/>
</dbReference>
<dbReference type="PANTHER" id="PTHR12313">
    <property type="entry name" value="E3 UBIQUITIN-PROTEIN LIGASE RNF5-RELATED"/>
    <property type="match status" value="1"/>
</dbReference>
<dbReference type="InterPro" id="IPR001841">
    <property type="entry name" value="Znf_RING"/>
</dbReference>
<accession>C5M0C5</accession>
<comment type="pathway">
    <text evidence="3">Protein modification; protein ubiquitination.</text>
</comment>
<keyword evidence="10" id="KW-0472">Membrane</keyword>
<proteinExistence type="predicted"/>
<feature type="non-terminal residue" evidence="14">
    <location>
        <position position="1"/>
    </location>
</feature>
<evidence type="ECO:0000256" key="7">
    <source>
        <dbReference type="ARBA" id="ARBA00022771"/>
    </source>
</evidence>
<gene>
    <name evidence="14" type="ORF">Pmar_PMAR002573</name>
</gene>
<dbReference type="GeneID" id="9055318"/>